<dbReference type="RefSeq" id="WP_118764627.1">
    <property type="nucleotide sequence ID" value="NZ_CABJCF010000002.1"/>
</dbReference>
<reference evidence="1 2" key="1">
    <citation type="submission" date="2018-08" db="EMBL/GenBank/DDBJ databases">
        <title>A genome reference for cultivated species of the human gut microbiota.</title>
        <authorList>
            <person name="Zou Y."/>
            <person name="Xue W."/>
            <person name="Luo G."/>
        </authorList>
    </citation>
    <scope>NUCLEOTIDE SEQUENCE [LARGE SCALE GENOMIC DNA]</scope>
    <source>
        <strain evidence="1 2">AF18-46</strain>
    </source>
</reference>
<organism evidence="1 2">
    <name type="scientific">Solobacterium moorei</name>
    <dbReference type="NCBI Taxonomy" id="102148"/>
    <lineage>
        <taxon>Bacteria</taxon>
        <taxon>Bacillati</taxon>
        <taxon>Bacillota</taxon>
        <taxon>Erysipelotrichia</taxon>
        <taxon>Erysipelotrichales</taxon>
        <taxon>Erysipelotrichaceae</taxon>
        <taxon>Solobacterium</taxon>
    </lineage>
</organism>
<dbReference type="Proteomes" id="UP000284731">
    <property type="component" value="Unassembled WGS sequence"/>
</dbReference>
<accession>A0A412PEJ8</accession>
<comment type="caution">
    <text evidence="1">The sequence shown here is derived from an EMBL/GenBank/DDBJ whole genome shotgun (WGS) entry which is preliminary data.</text>
</comment>
<gene>
    <name evidence="1" type="ORF">DWX20_04395</name>
</gene>
<protein>
    <submittedName>
        <fullName evidence="1">DUF2500 family protein</fullName>
    </submittedName>
</protein>
<evidence type="ECO:0000313" key="1">
    <source>
        <dbReference type="EMBL" id="RGT56053.1"/>
    </source>
</evidence>
<sequence length="90" mass="10518">MLRYTKNKYKRESVFAKLIDKKVSEYFAVPGKIPTPEALYELVFMTEKGEKNFEVSVFVYNVVDIGMEGPLVFQGYQLISFGDWIKEYSE</sequence>
<dbReference type="EMBL" id="QRWX01000002">
    <property type="protein sequence ID" value="RGT56053.1"/>
    <property type="molecule type" value="Genomic_DNA"/>
</dbReference>
<dbReference type="AlphaFoldDB" id="A0A412PEJ8"/>
<evidence type="ECO:0000313" key="2">
    <source>
        <dbReference type="Proteomes" id="UP000284731"/>
    </source>
</evidence>
<proteinExistence type="predicted"/>
<name>A0A412PEJ8_9FIRM</name>
<dbReference type="Gene3D" id="2.40.50.660">
    <property type="match status" value="1"/>
</dbReference>